<dbReference type="EMBL" id="VUNQ01000079">
    <property type="protein sequence ID" value="MSU03483.1"/>
    <property type="molecule type" value="Genomic_DNA"/>
</dbReference>
<protein>
    <submittedName>
        <fullName evidence="1">Uncharacterized protein</fullName>
    </submittedName>
</protein>
<evidence type="ECO:0000313" key="1">
    <source>
        <dbReference type="EMBL" id="MSU03483.1"/>
    </source>
</evidence>
<sequence length="169" mass="19755">MEDRDLQRDFIMRLNGLLFTLDLKKLDISCNSEDDSYAKDTLKKMHDIFIEVYKTDYLDSCTYEFVEVPAIIKGKNTGHIGLGIVSLDIQSFGEHWGTFFLTPKGVIEQGSEKLFAYEREYVNQTYIPYDYWYTVSLERDYHVDFDNVPEKIGDMLNACHTDQLGMKME</sequence>
<gene>
    <name evidence="1" type="ORF">FYJ83_18665</name>
</gene>
<comment type="caution">
    <text evidence="1">The sequence shown here is derived from an EMBL/GenBank/DDBJ whole genome shotgun (WGS) entry which is preliminary data.</text>
</comment>
<accession>A0A6N7Y165</accession>
<name>A0A6N7Y165_9FIRM</name>
<proteinExistence type="predicted"/>
<dbReference type="RefSeq" id="WP_154443039.1">
    <property type="nucleotide sequence ID" value="NZ_JAHLPJ010000001.1"/>
</dbReference>
<evidence type="ECO:0000313" key="2">
    <source>
        <dbReference type="Proteomes" id="UP000469523"/>
    </source>
</evidence>
<dbReference type="AlphaFoldDB" id="A0A6N7Y165"/>
<dbReference type="Proteomes" id="UP000469523">
    <property type="component" value="Unassembled WGS sequence"/>
</dbReference>
<keyword evidence="2" id="KW-1185">Reference proteome</keyword>
<organism evidence="1 2">
    <name type="scientific">Tissierella pigra</name>
    <dbReference type="NCBI Taxonomy" id="2607614"/>
    <lineage>
        <taxon>Bacteria</taxon>
        <taxon>Bacillati</taxon>
        <taxon>Bacillota</taxon>
        <taxon>Tissierellia</taxon>
        <taxon>Tissierellales</taxon>
        <taxon>Tissierellaceae</taxon>
        <taxon>Tissierella</taxon>
    </lineage>
</organism>
<reference evidence="1 2" key="1">
    <citation type="submission" date="2019-09" db="EMBL/GenBank/DDBJ databases">
        <title>In-depth cultivation of the pig gut microbiome towards novel bacterial diversity and tailored functional studies.</title>
        <authorList>
            <person name="Wylensek D."/>
            <person name="Hitch T.C.A."/>
            <person name="Clavel T."/>
        </authorList>
    </citation>
    <scope>NUCLEOTIDE SEQUENCE [LARGE SCALE GENOMIC DNA]</scope>
    <source>
        <strain evidence="1 2">WCA3-693-APC-4?</strain>
    </source>
</reference>